<dbReference type="SUPFAM" id="SSF52540">
    <property type="entry name" value="P-loop containing nucleoside triphosphate hydrolases"/>
    <property type="match status" value="1"/>
</dbReference>
<evidence type="ECO:0000256" key="2">
    <source>
        <dbReference type="ARBA" id="ARBA00022840"/>
    </source>
</evidence>
<dbReference type="Gene3D" id="1.10.10.10">
    <property type="entry name" value="Winged helix-like DNA-binding domain superfamily/Winged helix DNA-binding domain"/>
    <property type="match status" value="1"/>
</dbReference>
<gene>
    <name evidence="4" type="ORF">J2Y69_001367</name>
</gene>
<evidence type="ECO:0000313" key="5">
    <source>
        <dbReference type="Proteomes" id="UP001259347"/>
    </source>
</evidence>
<dbReference type="SMART" id="SM00421">
    <property type="entry name" value="HTH_LUXR"/>
    <property type="match status" value="1"/>
</dbReference>
<dbReference type="CDD" id="cd06170">
    <property type="entry name" value="LuxR_C_like"/>
    <property type="match status" value="1"/>
</dbReference>
<dbReference type="Pfam" id="PF00196">
    <property type="entry name" value="GerE"/>
    <property type="match status" value="1"/>
</dbReference>
<dbReference type="InterPro" id="IPR000792">
    <property type="entry name" value="Tscrpt_reg_LuxR_C"/>
</dbReference>
<dbReference type="InterPro" id="IPR016032">
    <property type="entry name" value="Sig_transdc_resp-reg_C-effctor"/>
</dbReference>
<organism evidence="4 5">
    <name type="scientific">Microbacterium resistens</name>
    <dbReference type="NCBI Taxonomy" id="156977"/>
    <lineage>
        <taxon>Bacteria</taxon>
        <taxon>Bacillati</taxon>
        <taxon>Actinomycetota</taxon>
        <taxon>Actinomycetes</taxon>
        <taxon>Micrococcales</taxon>
        <taxon>Microbacteriaceae</taxon>
        <taxon>Microbacterium</taxon>
    </lineage>
</organism>
<dbReference type="GO" id="GO:0003677">
    <property type="term" value="F:DNA binding"/>
    <property type="evidence" value="ECO:0007669"/>
    <property type="project" value="UniProtKB-KW"/>
</dbReference>
<dbReference type="EMBL" id="JAVDUM010000005">
    <property type="protein sequence ID" value="MDR6866768.1"/>
    <property type="molecule type" value="Genomic_DNA"/>
</dbReference>
<dbReference type="InterPro" id="IPR027417">
    <property type="entry name" value="P-loop_NTPase"/>
</dbReference>
<accession>A0ABU1SCY4</accession>
<dbReference type="Proteomes" id="UP001259347">
    <property type="component" value="Unassembled WGS sequence"/>
</dbReference>
<evidence type="ECO:0000256" key="1">
    <source>
        <dbReference type="ARBA" id="ARBA00022741"/>
    </source>
</evidence>
<dbReference type="PRINTS" id="PR00038">
    <property type="entry name" value="HTHLUXR"/>
</dbReference>
<dbReference type="Gene3D" id="3.40.50.300">
    <property type="entry name" value="P-loop containing nucleotide triphosphate hydrolases"/>
    <property type="match status" value="1"/>
</dbReference>
<dbReference type="Gene3D" id="1.25.40.10">
    <property type="entry name" value="Tetratricopeptide repeat domain"/>
    <property type="match status" value="1"/>
</dbReference>
<dbReference type="InterPro" id="IPR036388">
    <property type="entry name" value="WH-like_DNA-bd_sf"/>
</dbReference>
<dbReference type="SUPFAM" id="SSF48452">
    <property type="entry name" value="TPR-like"/>
    <property type="match status" value="1"/>
</dbReference>
<dbReference type="SUPFAM" id="SSF46894">
    <property type="entry name" value="C-terminal effector domain of the bipartite response regulators"/>
    <property type="match status" value="1"/>
</dbReference>
<dbReference type="PANTHER" id="PTHR16305:SF35">
    <property type="entry name" value="TRANSCRIPTIONAL ACTIVATOR DOMAIN"/>
    <property type="match status" value="1"/>
</dbReference>
<evidence type="ECO:0000313" key="4">
    <source>
        <dbReference type="EMBL" id="MDR6866768.1"/>
    </source>
</evidence>
<keyword evidence="5" id="KW-1185">Reference proteome</keyword>
<feature type="domain" description="HTH luxR-type" evidence="3">
    <location>
        <begin position="889"/>
        <end position="954"/>
    </location>
</feature>
<dbReference type="InterPro" id="IPR011990">
    <property type="entry name" value="TPR-like_helical_dom_sf"/>
</dbReference>
<sequence>MSFSAPVAAMVGRDAELALLREALRRAAGGEASSVLVAGEAGIGKSRLVGEFRAAAGGEATVLVGWCLDYGSTPAPYGPLPALLRGVLAELGERADEAAGPGRDALRVLLPELSAAPFDRSAVGPELLREAIANVMEAAADRGPLVLVIEDLHWADEATLSILAFLLRVLAGRPVLFVLTCRIDEVRRGGAVSRFLAEAERARLVDRIPLHRLDDSAVRAMVEHLSGPIDAASLARMQERAEGVPFFVEELACNAQGPLPETLRDVLLARFDLLSDDAKRVVRAVSGAEGGVSHELLLALVPLSDEKLDEAIREATMAAILIVREGETYGFRHALLREAVHDDLLPGERARLHRAYAEALEEAGARTPGACIQPTLAFHWHQAHDPRRALVAAVGAMMQSKASYAFSTAARFGELALELWEQVPDAADVAGIERMTLLARLGSILRNAGDGERALAVVDQALAETDPAAADAGAYVRLLRDKALYLQHLGRPGSVELLTGALAIMDARLEDDRLRATLLNYLASRHMIAGRLDEGIAVATEAYERATSAGAEREMSVARNIRGSCRAHLGDLVGGLEDYGVAREYARDDASMLRYRVNFSDLLIMLGRYREAVGIAEEGLAHAKHLGVQRTSGAIMTQNMVEPLLERGEIGRAEELLATDLNTRTLRVFRLYTTMSRVQALAWRGRLDEAAAVLREWLPSMEQTAVVERQVWYFTLKMESAVAVGRGDWNGAFAVLRRMLADPGPALGYRRRLLLDGGWIVASLRALGDGQADEAAELVRRGWAELPESLQGPSWSALLSSLLAPTEASLRQAVVMADGDDVPAVFRVVVRQELARILVASGDRGEASELLTEAGRIADELGNDRLRQDVGAFVAASGLGDHGAPVLPRADGGPELTAREQQVLALVAEGLSNRQIGERLFISAKTASVHVSAILRKLGVTTRTEAAVAISRRSPAPDEAFAAPLRS</sequence>
<comment type="caution">
    <text evidence="4">The sequence shown here is derived from an EMBL/GenBank/DDBJ whole genome shotgun (WGS) entry which is preliminary data.</text>
</comment>
<dbReference type="InterPro" id="IPR041664">
    <property type="entry name" value="AAA_16"/>
</dbReference>
<evidence type="ECO:0000259" key="3">
    <source>
        <dbReference type="PROSITE" id="PS50043"/>
    </source>
</evidence>
<proteinExistence type="predicted"/>
<protein>
    <submittedName>
        <fullName evidence="4">DNA-binding NarL/FixJ family response regulator</fullName>
    </submittedName>
</protein>
<keyword evidence="1" id="KW-0547">Nucleotide-binding</keyword>
<dbReference type="PANTHER" id="PTHR16305">
    <property type="entry name" value="TESTICULAR SOLUBLE ADENYLYL CYCLASE"/>
    <property type="match status" value="1"/>
</dbReference>
<keyword evidence="2" id="KW-0067">ATP-binding</keyword>
<keyword evidence="4" id="KW-0238">DNA-binding</keyword>
<dbReference type="RefSeq" id="WP_310018887.1">
    <property type="nucleotide sequence ID" value="NZ_JAVDUM010000005.1"/>
</dbReference>
<dbReference type="Pfam" id="PF13191">
    <property type="entry name" value="AAA_16"/>
    <property type="match status" value="1"/>
</dbReference>
<dbReference type="PROSITE" id="PS50043">
    <property type="entry name" value="HTH_LUXR_2"/>
    <property type="match status" value="1"/>
</dbReference>
<name>A0ABU1SCY4_9MICO</name>
<reference evidence="4 5" key="1">
    <citation type="submission" date="2023-07" db="EMBL/GenBank/DDBJ databases">
        <title>Sorghum-associated microbial communities from plants grown in Nebraska, USA.</title>
        <authorList>
            <person name="Schachtman D."/>
        </authorList>
    </citation>
    <scope>NUCLEOTIDE SEQUENCE [LARGE SCALE GENOMIC DNA]</scope>
    <source>
        <strain evidence="4 5">2980</strain>
    </source>
</reference>